<evidence type="ECO:0008006" key="3">
    <source>
        <dbReference type="Google" id="ProtNLM"/>
    </source>
</evidence>
<dbReference type="EMBL" id="JBDNCH010000002">
    <property type="protein sequence ID" value="MEN9059820.1"/>
    <property type="molecule type" value="Genomic_DNA"/>
</dbReference>
<accession>A0AAW9SLZ3</accession>
<keyword evidence="2" id="KW-1185">Reference proteome</keyword>
<dbReference type="SUPFAM" id="SSF53756">
    <property type="entry name" value="UDP-Glycosyltransferase/glycogen phosphorylase"/>
    <property type="match status" value="1"/>
</dbReference>
<dbReference type="Gene3D" id="3.40.50.2000">
    <property type="entry name" value="Glycogen Phosphorylase B"/>
    <property type="match status" value="2"/>
</dbReference>
<evidence type="ECO:0000313" key="1">
    <source>
        <dbReference type="EMBL" id="MEN9059820.1"/>
    </source>
</evidence>
<reference evidence="1 2" key="1">
    <citation type="submission" date="2024-05" db="EMBL/GenBank/DDBJ databases">
        <title>Genome sequence of Ponticoccus litoralis KCCM 90028.</title>
        <authorList>
            <person name="Kim J.M."/>
            <person name="Lee J.K."/>
            <person name="Choi B.J."/>
            <person name="Bayburt H."/>
            <person name="Baek J.H."/>
            <person name="Jeon C.O."/>
        </authorList>
    </citation>
    <scope>NUCLEOTIDE SEQUENCE [LARGE SCALE GENOMIC DNA]</scope>
    <source>
        <strain evidence="1 2">KCCM 90028</strain>
    </source>
</reference>
<comment type="caution">
    <text evidence="1">The sequence shown here is derived from an EMBL/GenBank/DDBJ whole genome shotgun (WGS) entry which is preliminary data.</text>
</comment>
<gene>
    <name evidence="1" type="ORF">ABFB10_00990</name>
</gene>
<dbReference type="AlphaFoldDB" id="A0AAW9SLZ3"/>
<protein>
    <recommendedName>
        <fullName evidence="3">Glycosyl transferase family 1 domain-containing protein</fullName>
    </recommendedName>
</protein>
<evidence type="ECO:0000313" key="2">
    <source>
        <dbReference type="Proteomes" id="UP001428774"/>
    </source>
</evidence>
<sequence length="66" mass="7141">MEHGVNGLLTEEWDETGFAAAITRILDDPARGTMARAARATAEAKFDNAKGLARVEDIIRATVQAR</sequence>
<dbReference type="Proteomes" id="UP001428774">
    <property type="component" value="Unassembled WGS sequence"/>
</dbReference>
<organism evidence="1 2">
    <name type="scientific">Ponticoccus litoralis</name>
    <dbReference type="NCBI Taxonomy" id="422297"/>
    <lineage>
        <taxon>Bacteria</taxon>
        <taxon>Pseudomonadati</taxon>
        <taxon>Pseudomonadota</taxon>
        <taxon>Alphaproteobacteria</taxon>
        <taxon>Rhodobacterales</taxon>
        <taxon>Roseobacteraceae</taxon>
        <taxon>Ponticoccus</taxon>
    </lineage>
</organism>
<proteinExistence type="predicted"/>
<name>A0AAW9SLZ3_9RHOB</name>